<dbReference type="KEGG" id="pms:KNP414_06950"/>
<evidence type="ECO:0008006" key="4">
    <source>
        <dbReference type="Google" id="ProtNLM"/>
    </source>
</evidence>
<name>F8FIK8_PAEMK</name>
<dbReference type="HOGENOM" id="CLU_2181264_0_0_9"/>
<feature type="signal peptide" evidence="1">
    <location>
        <begin position="1"/>
        <end position="26"/>
    </location>
</feature>
<evidence type="ECO:0000313" key="3">
    <source>
        <dbReference type="Proteomes" id="UP000006620"/>
    </source>
</evidence>
<proteinExistence type="predicted"/>
<dbReference type="RefSeq" id="WP_013920604.1">
    <property type="nucleotide sequence ID" value="NC_015690.1"/>
</dbReference>
<organism evidence="2 3">
    <name type="scientific">Paenibacillus mucilaginosus (strain KNP414)</name>
    <dbReference type="NCBI Taxonomy" id="1036673"/>
    <lineage>
        <taxon>Bacteria</taxon>
        <taxon>Bacillati</taxon>
        <taxon>Bacillota</taxon>
        <taxon>Bacilli</taxon>
        <taxon>Bacillales</taxon>
        <taxon>Paenibacillaceae</taxon>
        <taxon>Paenibacillus</taxon>
    </lineage>
</organism>
<protein>
    <recommendedName>
        <fullName evidence="4">BIG2 domain-containing protein</fullName>
    </recommendedName>
</protein>
<accession>F8FIK8</accession>
<reference evidence="3" key="1">
    <citation type="submission" date="2011-06" db="EMBL/GenBank/DDBJ databases">
        <title>Complete genome sequence of Paenibacillus mucilaginosus KNP414.</title>
        <authorList>
            <person name="Wang J."/>
            <person name="Hu S."/>
            <person name="Hu X."/>
            <person name="Zhang B."/>
            <person name="Dong D."/>
            <person name="Zhang S."/>
            <person name="Zhao K."/>
            <person name="Wu D."/>
        </authorList>
    </citation>
    <scope>NUCLEOTIDE SEQUENCE [LARGE SCALE GENOMIC DNA]</scope>
    <source>
        <strain evidence="3">KNP414</strain>
    </source>
</reference>
<dbReference type="AlphaFoldDB" id="F8FIK8"/>
<feature type="chain" id="PRO_5003376947" description="BIG2 domain-containing protein" evidence="1">
    <location>
        <begin position="27"/>
        <end position="109"/>
    </location>
</feature>
<dbReference type="EMBL" id="CP002869">
    <property type="protein sequence ID" value="AEI45462.1"/>
    <property type="molecule type" value="Genomic_DNA"/>
</dbReference>
<sequence length="109" mass="11508">MKKAILTLTAVASLLSFNLSTSGVSAATVQKIEPTKIEASSTIYSSITMKVGEGRKIAGDRVYISSANPTYCLGLDAYGNLTAFAQGYGTVVAEWNSGTRVVYYVTVTP</sequence>
<keyword evidence="1" id="KW-0732">Signal</keyword>
<gene>
    <name evidence="2" type="ordered locus">KNP414_06950</name>
</gene>
<evidence type="ECO:0000313" key="2">
    <source>
        <dbReference type="EMBL" id="AEI45462.1"/>
    </source>
</evidence>
<reference evidence="2 3" key="2">
    <citation type="journal article" date="2013" name="Genome Announc.">
        <title>Genome Sequence of Growth-Improving Paenibacillus mucilaginosus Strain KNP414.</title>
        <authorList>
            <person name="Lu J.J."/>
            <person name="Wang J.F."/>
            <person name="Hu X.F."/>
        </authorList>
    </citation>
    <scope>NUCLEOTIDE SEQUENCE [LARGE SCALE GENOMIC DNA]</scope>
    <source>
        <strain evidence="2 3">KNP414</strain>
    </source>
</reference>
<dbReference type="Proteomes" id="UP000006620">
    <property type="component" value="Chromosome"/>
</dbReference>
<evidence type="ECO:0000256" key="1">
    <source>
        <dbReference type="SAM" id="SignalP"/>
    </source>
</evidence>